<organism evidence="1 2">
    <name type="scientific">Candidatus Sungbacteria bacterium RIFCSPLOWO2_01_FULL_47_10</name>
    <dbReference type="NCBI Taxonomy" id="1802276"/>
    <lineage>
        <taxon>Bacteria</taxon>
        <taxon>Candidatus Sungiibacteriota</taxon>
    </lineage>
</organism>
<dbReference type="EMBL" id="MHQO01000077">
    <property type="protein sequence ID" value="OHA04477.1"/>
    <property type="molecule type" value="Genomic_DNA"/>
</dbReference>
<reference evidence="1 2" key="1">
    <citation type="journal article" date="2016" name="Nat. Commun.">
        <title>Thousands of microbial genomes shed light on interconnected biogeochemical processes in an aquifer system.</title>
        <authorList>
            <person name="Anantharaman K."/>
            <person name="Brown C.T."/>
            <person name="Hug L.A."/>
            <person name="Sharon I."/>
            <person name="Castelle C.J."/>
            <person name="Probst A.J."/>
            <person name="Thomas B.C."/>
            <person name="Singh A."/>
            <person name="Wilkins M.J."/>
            <person name="Karaoz U."/>
            <person name="Brodie E.L."/>
            <person name="Williams K.H."/>
            <person name="Hubbard S.S."/>
            <person name="Banfield J.F."/>
        </authorList>
    </citation>
    <scope>NUCLEOTIDE SEQUENCE [LARGE SCALE GENOMIC DNA]</scope>
</reference>
<dbReference type="InterPro" id="IPR014729">
    <property type="entry name" value="Rossmann-like_a/b/a_fold"/>
</dbReference>
<gene>
    <name evidence="1" type="ORF">A2934_00780</name>
</gene>
<dbReference type="Proteomes" id="UP000177982">
    <property type="component" value="Unassembled WGS sequence"/>
</dbReference>
<evidence type="ECO:0000313" key="2">
    <source>
        <dbReference type="Proteomes" id="UP000177982"/>
    </source>
</evidence>
<name>A0A1G2KYG3_9BACT</name>
<sequence>MNNLELTLESPNSAKRIAITNQYAYHPSLQFPRFLFSQFALLHLLSDEFPHRVRTNFLVDAEIKSIIDAMYASMKKRPPVFAVPNDHRHFRTYPRTNPERVAIAYSGGKDSMWNLMRAEKQYGMDNVLVIHIHGLNKGAGSEELAYTKLQQEKIGFRNLKVISIKNSAGVGGHNVMRSRDIFLAGIAIPEALAFGASKIMIEGFSETSPDEPFSGQEKNMIFFNHVLGRLHIPVRIDWENKNEMDVMKELVLERPEWVTYVCNCFLNPLFRRGQRPRWHTYAPSFPLLDSQCGSCVKCRITNLGRLLYDPAMAAVKKEDVEYFLKSCVLWYQKKIQTHADMIAGSFRRELITALEKYDLAHLISAVVTAGPVRNQRAV</sequence>
<accession>A0A1G2KYG3</accession>
<dbReference type="AlphaFoldDB" id="A0A1G2KYG3"/>
<proteinExistence type="predicted"/>
<evidence type="ECO:0000313" key="1">
    <source>
        <dbReference type="EMBL" id="OHA04477.1"/>
    </source>
</evidence>
<comment type="caution">
    <text evidence="1">The sequence shown here is derived from an EMBL/GenBank/DDBJ whole genome shotgun (WGS) entry which is preliminary data.</text>
</comment>
<protein>
    <submittedName>
        <fullName evidence="1">Uncharacterized protein</fullName>
    </submittedName>
</protein>
<dbReference type="SUPFAM" id="SSF52402">
    <property type="entry name" value="Adenine nucleotide alpha hydrolases-like"/>
    <property type="match status" value="1"/>
</dbReference>
<dbReference type="Gene3D" id="3.40.50.620">
    <property type="entry name" value="HUPs"/>
    <property type="match status" value="1"/>
</dbReference>